<organism evidence="1 2">
    <name type="scientific">Nocardia terpenica</name>
    <dbReference type="NCBI Taxonomy" id="455432"/>
    <lineage>
        <taxon>Bacteria</taxon>
        <taxon>Bacillati</taxon>
        <taxon>Actinomycetota</taxon>
        <taxon>Actinomycetes</taxon>
        <taxon>Mycobacteriales</taxon>
        <taxon>Nocardiaceae</taxon>
        <taxon>Nocardia</taxon>
    </lineage>
</organism>
<gene>
    <name evidence="1" type="ORF">AWN90_07780</name>
</gene>
<proteinExistence type="predicted"/>
<dbReference type="EMBL" id="LWGR01000019">
    <property type="protein sequence ID" value="KZM69665.1"/>
    <property type="molecule type" value="Genomic_DNA"/>
</dbReference>
<comment type="caution">
    <text evidence="1">The sequence shown here is derived from an EMBL/GenBank/DDBJ whole genome shotgun (WGS) entry which is preliminary data.</text>
</comment>
<dbReference type="AlphaFoldDB" id="A0A164IQM7"/>
<dbReference type="Proteomes" id="UP000076512">
    <property type="component" value="Unassembled WGS sequence"/>
</dbReference>
<evidence type="ECO:0000313" key="2">
    <source>
        <dbReference type="Proteomes" id="UP000076512"/>
    </source>
</evidence>
<keyword evidence="2" id="KW-1185">Reference proteome</keyword>
<sequence>MGSGPGEILFVDKPACRALADGLGTAGQDLQVLGKGGATVDSLTNGLPGAQTPDAYHTATGAADKAMAAVGTALLEMGGTVVGAVISFQDQDTANARSIVAAGGGR</sequence>
<evidence type="ECO:0000313" key="1">
    <source>
        <dbReference type="EMBL" id="KZM69665.1"/>
    </source>
</evidence>
<name>A0A164IQM7_9NOCA</name>
<accession>A0A164IQM7</accession>
<dbReference type="OrthoDB" id="4564356at2"/>
<reference evidence="1 2" key="1">
    <citation type="submission" date="2016-04" db="EMBL/GenBank/DDBJ databases">
        <authorList>
            <person name="Evans L.H."/>
            <person name="Alamgir A."/>
            <person name="Owens N."/>
            <person name="Weber N.D."/>
            <person name="Virtaneva K."/>
            <person name="Barbian K."/>
            <person name="Babar A."/>
            <person name="Rosenke K."/>
        </authorList>
    </citation>
    <scope>NUCLEOTIDE SEQUENCE [LARGE SCALE GENOMIC DNA]</scope>
    <source>
        <strain evidence="1 2">IFM 0406</strain>
    </source>
</reference>
<dbReference type="STRING" id="455432.AWN90_07780"/>
<dbReference type="RefSeq" id="WP_067578970.1">
    <property type="nucleotide sequence ID" value="NZ_JABMCZ010000002.1"/>
</dbReference>
<protein>
    <submittedName>
        <fullName evidence="1">Uncharacterized protein</fullName>
    </submittedName>
</protein>